<dbReference type="GO" id="GO:0031012">
    <property type="term" value="C:extracellular matrix"/>
    <property type="evidence" value="ECO:0007669"/>
    <property type="project" value="InterPro"/>
</dbReference>
<dbReference type="GO" id="GO:0004222">
    <property type="term" value="F:metalloendopeptidase activity"/>
    <property type="evidence" value="ECO:0007669"/>
    <property type="project" value="InterPro"/>
</dbReference>
<dbReference type="PATRIC" id="fig|616990.3.peg.2062"/>
<dbReference type="EMBL" id="JQCA01000051">
    <property type="protein sequence ID" value="KRO03881.1"/>
    <property type="molecule type" value="Genomic_DNA"/>
</dbReference>
<dbReference type="GO" id="GO:0006508">
    <property type="term" value="P:proteolysis"/>
    <property type="evidence" value="ECO:0007669"/>
    <property type="project" value="UniProtKB-KW"/>
</dbReference>
<keyword evidence="2" id="KW-0479">Metal-binding</keyword>
<comment type="caution">
    <text evidence="6">The sequence shown here is derived from an EMBL/GenBank/DDBJ whole genome shotgun (WGS) entry which is preliminary data.</text>
</comment>
<protein>
    <submittedName>
        <fullName evidence="6">Zn-dependent protease</fullName>
    </submittedName>
</protein>
<evidence type="ECO:0000313" key="6">
    <source>
        <dbReference type="EMBL" id="KRO03881.1"/>
    </source>
</evidence>
<dbReference type="Gene3D" id="3.40.390.10">
    <property type="entry name" value="Collagenase (Catalytic Domain)"/>
    <property type="match status" value="1"/>
</dbReference>
<evidence type="ECO:0000259" key="5">
    <source>
        <dbReference type="SMART" id="SM00235"/>
    </source>
</evidence>
<dbReference type="InterPro" id="IPR021190">
    <property type="entry name" value="Pept_M10A"/>
</dbReference>
<dbReference type="SUPFAM" id="SSF55486">
    <property type="entry name" value="Metalloproteases ('zincins'), catalytic domain"/>
    <property type="match status" value="1"/>
</dbReference>
<keyword evidence="3" id="KW-0378">Hydrolase</keyword>
<dbReference type="InterPro" id="IPR006026">
    <property type="entry name" value="Peptidase_Metallo"/>
</dbReference>
<dbReference type="Proteomes" id="UP000051906">
    <property type="component" value="Unassembled WGS sequence"/>
</dbReference>
<feature type="domain" description="Peptidase metallopeptidase" evidence="5">
    <location>
        <begin position="22"/>
        <end position="169"/>
    </location>
</feature>
<keyword evidence="1 6" id="KW-0645">Protease</keyword>
<dbReference type="InterPro" id="IPR024079">
    <property type="entry name" value="MetalloPept_cat_dom_sf"/>
</dbReference>
<accession>A0A0R2LR63</accession>
<evidence type="ECO:0000256" key="3">
    <source>
        <dbReference type="ARBA" id="ARBA00022801"/>
    </source>
</evidence>
<sequence length="175" mass="19265">MGLFVSQIGGIVASAATTTPFGAQRFAKDHATYVITTKSDYYKSIWRSAIDAWNATGAFKFKTSSASKAQITLGIASKRESKKMGNDVGLTEFWARDNYFVSVNSLLNARLIKEYDYSRSDAIHVAEHELGHAMGLAHNPSTKSVMYYRNRAVGIQKVDINGVKARYQTPAGQTN</sequence>
<proteinExistence type="predicted"/>
<evidence type="ECO:0000256" key="1">
    <source>
        <dbReference type="ARBA" id="ARBA00022670"/>
    </source>
</evidence>
<dbReference type="CDD" id="cd04268">
    <property type="entry name" value="ZnMc_MMP_like"/>
    <property type="match status" value="1"/>
</dbReference>
<evidence type="ECO:0000256" key="4">
    <source>
        <dbReference type="ARBA" id="ARBA00022833"/>
    </source>
</evidence>
<name>A0A0R2LR63_9LACO</name>
<keyword evidence="4" id="KW-0862">Zinc</keyword>
<dbReference type="STRING" id="616990.IV54_GL001949"/>
<dbReference type="InterPro" id="IPR001818">
    <property type="entry name" value="Pept_M10_metallopeptidase"/>
</dbReference>
<evidence type="ECO:0000256" key="2">
    <source>
        <dbReference type="ARBA" id="ARBA00022723"/>
    </source>
</evidence>
<reference evidence="6 7" key="1">
    <citation type="journal article" date="2015" name="Genome Announc.">
        <title>Expanding the biotechnology potential of lactobacilli through comparative genomics of 213 strains and associated genera.</title>
        <authorList>
            <person name="Sun Z."/>
            <person name="Harris H.M."/>
            <person name="McCann A."/>
            <person name="Guo C."/>
            <person name="Argimon S."/>
            <person name="Zhang W."/>
            <person name="Yang X."/>
            <person name="Jeffery I.B."/>
            <person name="Cooney J.C."/>
            <person name="Kagawa T.F."/>
            <person name="Liu W."/>
            <person name="Song Y."/>
            <person name="Salvetti E."/>
            <person name="Wrobel A."/>
            <person name="Rasinkangas P."/>
            <person name="Parkhill J."/>
            <person name="Rea M.C."/>
            <person name="O'Sullivan O."/>
            <person name="Ritari J."/>
            <person name="Douillard F.P."/>
            <person name="Paul Ross R."/>
            <person name="Yang R."/>
            <person name="Briner A.E."/>
            <person name="Felis G.E."/>
            <person name="de Vos W.M."/>
            <person name="Barrangou R."/>
            <person name="Klaenhammer T.R."/>
            <person name="Caufield P.W."/>
            <person name="Cui Y."/>
            <person name="Zhang H."/>
            <person name="O'Toole P.W."/>
        </authorList>
    </citation>
    <scope>NUCLEOTIDE SEQUENCE [LARGE SCALE GENOMIC DNA]</scope>
    <source>
        <strain evidence="6 7">DSM 22467</strain>
    </source>
</reference>
<gene>
    <name evidence="6" type="ORF">IV54_GL001949</name>
</gene>
<evidence type="ECO:0000313" key="7">
    <source>
        <dbReference type="Proteomes" id="UP000051906"/>
    </source>
</evidence>
<organism evidence="6 7">
    <name type="scientific">Levilactobacillus paucivorans</name>
    <dbReference type="NCBI Taxonomy" id="616990"/>
    <lineage>
        <taxon>Bacteria</taxon>
        <taxon>Bacillati</taxon>
        <taxon>Bacillota</taxon>
        <taxon>Bacilli</taxon>
        <taxon>Lactobacillales</taxon>
        <taxon>Lactobacillaceae</taxon>
        <taxon>Levilactobacillus</taxon>
    </lineage>
</organism>
<dbReference type="GO" id="GO:0008270">
    <property type="term" value="F:zinc ion binding"/>
    <property type="evidence" value="ECO:0007669"/>
    <property type="project" value="InterPro"/>
</dbReference>
<dbReference type="Pfam" id="PF00413">
    <property type="entry name" value="Peptidase_M10"/>
    <property type="match status" value="1"/>
</dbReference>
<keyword evidence="7" id="KW-1185">Reference proteome</keyword>
<dbReference type="PRINTS" id="PR00138">
    <property type="entry name" value="MATRIXIN"/>
</dbReference>
<dbReference type="AlphaFoldDB" id="A0A0R2LR63"/>
<dbReference type="SMART" id="SM00235">
    <property type="entry name" value="ZnMc"/>
    <property type="match status" value="1"/>
</dbReference>